<dbReference type="PANTHER" id="PTHR11363">
    <property type="entry name" value="60S RIBOSOMAL PROTEIN L3-RELATED"/>
    <property type="match status" value="1"/>
</dbReference>
<dbReference type="GO" id="GO:0022625">
    <property type="term" value="C:cytosolic large ribosomal subunit"/>
    <property type="evidence" value="ECO:0007669"/>
    <property type="project" value="TreeGrafter"/>
</dbReference>
<reference evidence="7" key="1">
    <citation type="submission" date="2023-08" db="EMBL/GenBank/DDBJ databases">
        <authorList>
            <person name="Chen Y."/>
            <person name="Shah S."/>
            <person name="Dougan E. K."/>
            <person name="Thang M."/>
            <person name="Chan C."/>
        </authorList>
    </citation>
    <scope>NUCLEOTIDE SEQUENCE</scope>
</reference>
<protein>
    <recommendedName>
        <fullName evidence="9">60S ribosomal protein L3</fullName>
    </recommendedName>
</protein>
<evidence type="ECO:0000256" key="6">
    <source>
        <dbReference type="SAM" id="MobiDB-lite"/>
    </source>
</evidence>
<keyword evidence="8" id="KW-1185">Reference proteome</keyword>
<evidence type="ECO:0000256" key="2">
    <source>
        <dbReference type="ARBA" id="ARBA00022980"/>
    </source>
</evidence>
<dbReference type="InterPro" id="IPR000597">
    <property type="entry name" value="Ribosomal_uL3"/>
</dbReference>
<evidence type="ECO:0000313" key="8">
    <source>
        <dbReference type="Proteomes" id="UP001178507"/>
    </source>
</evidence>
<dbReference type="GO" id="GO:0003723">
    <property type="term" value="F:RNA binding"/>
    <property type="evidence" value="ECO:0007669"/>
    <property type="project" value="TreeGrafter"/>
</dbReference>
<evidence type="ECO:0000256" key="1">
    <source>
        <dbReference type="ARBA" id="ARBA00006540"/>
    </source>
</evidence>
<name>A0AA36JLE2_9DINO</name>
<dbReference type="AlphaFoldDB" id="A0AA36JLE2"/>
<feature type="compositionally biased region" description="Basic residues" evidence="6">
    <location>
        <begin position="18"/>
        <end position="31"/>
    </location>
</feature>
<accession>A0AA36JLE2</accession>
<keyword evidence="5" id="KW-0175">Coiled coil</keyword>
<dbReference type="FunFam" id="4.10.960.10:FF:000001">
    <property type="entry name" value="60S ribosomal protein L3"/>
    <property type="match status" value="2"/>
</dbReference>
<comment type="similarity">
    <text evidence="1 4">Belongs to the universal ribosomal protein uL3 family.</text>
</comment>
<dbReference type="Pfam" id="PF00297">
    <property type="entry name" value="Ribosomal_L3"/>
    <property type="match status" value="2"/>
</dbReference>
<dbReference type="PANTHER" id="PTHR11363:SF5">
    <property type="entry name" value="LARGE RIBOSOMAL SUBUNIT PROTEIN UL3"/>
    <property type="match status" value="1"/>
</dbReference>
<dbReference type="FunFam" id="2.40.30.10:FF:000351">
    <property type="entry name" value="Ribosomal protein L3"/>
    <property type="match status" value="2"/>
</dbReference>
<dbReference type="GO" id="GO:0006412">
    <property type="term" value="P:translation"/>
    <property type="evidence" value="ECO:0007669"/>
    <property type="project" value="InterPro"/>
</dbReference>
<dbReference type="EMBL" id="CAUJNA010003718">
    <property type="protein sequence ID" value="CAJ1408392.1"/>
    <property type="molecule type" value="Genomic_DNA"/>
</dbReference>
<proteinExistence type="inferred from homology"/>
<feature type="coiled-coil region" evidence="5">
    <location>
        <begin position="785"/>
        <end position="820"/>
    </location>
</feature>
<dbReference type="Gene3D" id="4.10.960.10">
    <property type="entry name" value="Ribosomal protein L3, domain 3"/>
    <property type="match status" value="2"/>
</dbReference>
<dbReference type="FunFam" id="3.30.1430.10:FF:000001">
    <property type="entry name" value="60S ribosomal protein L3"/>
    <property type="match status" value="2"/>
</dbReference>
<feature type="region of interest" description="Disordered" evidence="6">
    <location>
        <begin position="1"/>
        <end position="37"/>
    </location>
</feature>
<dbReference type="Gene3D" id="2.40.30.10">
    <property type="entry name" value="Translation factors"/>
    <property type="match status" value="2"/>
</dbReference>
<comment type="caution">
    <text evidence="7">The sequence shown here is derived from an EMBL/GenBank/DDBJ whole genome shotgun (WGS) entry which is preliminary data.</text>
</comment>
<evidence type="ECO:0000313" key="7">
    <source>
        <dbReference type="EMBL" id="CAJ1408392.1"/>
    </source>
</evidence>
<keyword evidence="3 4" id="KW-0687">Ribonucleoprotein</keyword>
<evidence type="ECO:0000256" key="3">
    <source>
        <dbReference type="ARBA" id="ARBA00023274"/>
    </source>
</evidence>
<organism evidence="7 8">
    <name type="scientific">Effrenium voratum</name>
    <dbReference type="NCBI Taxonomy" id="2562239"/>
    <lineage>
        <taxon>Eukaryota</taxon>
        <taxon>Sar</taxon>
        <taxon>Alveolata</taxon>
        <taxon>Dinophyceae</taxon>
        <taxon>Suessiales</taxon>
        <taxon>Symbiodiniaceae</taxon>
        <taxon>Effrenium</taxon>
    </lineage>
</organism>
<keyword evidence="2 4" id="KW-0689">Ribosomal protein</keyword>
<dbReference type="InterPro" id="IPR009000">
    <property type="entry name" value="Transl_B-barrel_sf"/>
</dbReference>
<dbReference type="GO" id="GO:0003735">
    <property type="term" value="F:structural constituent of ribosome"/>
    <property type="evidence" value="ECO:0007669"/>
    <property type="project" value="InterPro"/>
</dbReference>
<dbReference type="InterPro" id="IPR019926">
    <property type="entry name" value="Ribosomal_uL3_CS"/>
</dbReference>
<dbReference type="SUPFAM" id="SSF50447">
    <property type="entry name" value="Translation proteins"/>
    <property type="match status" value="2"/>
</dbReference>
<sequence length="1065" mass="120900">MSHRKFERPRHGSLGFLPRKRTRHHHGKIKSFPKDDQAKPPHLTAFMSYKAGMTHIVREVDRPGSKLHKKEIVEPVTILESPPMVVVGFVGYVETPRGLRALTSVWAGHLSEECKRRFYKTWKGRKHKAFTKYEKRWSEASKEGTPMQAEVERAKKYCQVIRAICHTQVRKVKIGQKKAHIKEIQVNGGTTEQKVDFAMNLFEQEVKIADCFSQDETIDIVGTTKGKGFNGVVTRWGVTRLVRKSHRGLRKVACIGSWHPARVSFQVPRSGQRGYHHRTEINKKIYRIGKSLKDDPANARTDNDLTEKAITPMGGFSHYGEVNEDWVMLKGTVMGPRKRLITLRKSLLPQVSRKALEKVTLKFIDTSSKFGHGRFQTSEEKAKFFGAALKKAKTEKAEKAFERPRHGSLGFLPRKRTRHHHGKIKSFPKDDQAKPPHLTAFMSYKAGMTHIVREVDRPGSKLHKKEIVEPVTILESPPMVVVGFVGYVETPRGLRALTSVWAGHLSEECKRRFYKTWKGRKHKAFTKYEKRWSEASKEGTPMQAEVERAKKYCQVIRAICHTQVRKVKIGQKKAHIKEIQVNGGTTEQKVDFAMNLFEQEVKIADCFSQDETIDIVGTTKGKGFNGVVTRWGVTRLVRKSHRGLRKVACIGSWHPARVSFQVPRSGQRGYHHRTEINKKIYRIGKSLKDDPANARTDNDLTEKAITPMGGFSHYGEVNEDWVMLKGTVMGPRKRLITLRKSLLPQVSRKALEKVTLKFIDTSSKFGHGRFQTSEEKAKFFGAALKKAKTEKAEKAEKEEAEQLKAEVQAAQFRAQQLRLRLQALGADASVVPKKIQAGSLVDPQYELRSLYEWLVQAAHLQRQVVFECGNGEGEVQVGGRRVVLHRMVTWQLGESGLKLSVPLELQAEISKMLTDARRRGIDEAELQRLCSTWELLGAEVVSASMGMPEPAIFLVHRQTAQAVVVAKWPAVEFRPPPSFDPQTHFRRLISRSPQNAQPIAGDRVEVEYEGRWFTGTLQSVEGDVVNVKCDVDSPGVITVAPIASVRPARREERRDARHRRARSFS</sequence>
<evidence type="ECO:0000256" key="5">
    <source>
        <dbReference type="SAM" id="Coils"/>
    </source>
</evidence>
<evidence type="ECO:0008006" key="9">
    <source>
        <dbReference type="Google" id="ProtNLM"/>
    </source>
</evidence>
<evidence type="ECO:0000256" key="4">
    <source>
        <dbReference type="RuleBase" id="RU003905"/>
    </source>
</evidence>
<dbReference type="InterPro" id="IPR045077">
    <property type="entry name" value="L3_arc_euk"/>
</dbReference>
<dbReference type="Proteomes" id="UP001178507">
    <property type="component" value="Unassembled WGS sequence"/>
</dbReference>
<dbReference type="InterPro" id="IPR044892">
    <property type="entry name" value="Ribosomal_L3_dom_3_arc_sf"/>
</dbReference>
<gene>
    <name evidence="7" type="ORF">EVOR1521_LOCUS29822</name>
</gene>
<dbReference type="Gene3D" id="3.30.1430.10">
    <property type="match status" value="2"/>
</dbReference>
<dbReference type="FunFam" id="2.40.30.10:FF:000079">
    <property type="entry name" value="60S ribosomal protein L3"/>
    <property type="match status" value="2"/>
</dbReference>
<dbReference type="PROSITE" id="PS00474">
    <property type="entry name" value="RIBOSOMAL_L3"/>
    <property type="match status" value="2"/>
</dbReference>